<dbReference type="InterPro" id="IPR050685">
    <property type="entry name" value="LDLR"/>
</dbReference>
<dbReference type="SUPFAM" id="SSF57424">
    <property type="entry name" value="LDL receptor-like module"/>
    <property type="match status" value="1"/>
</dbReference>
<name>A0A818HFJ5_9BILA</name>
<organism evidence="13 14">
    <name type="scientific">Rotaria socialis</name>
    <dbReference type="NCBI Taxonomy" id="392032"/>
    <lineage>
        <taxon>Eukaryota</taxon>
        <taxon>Metazoa</taxon>
        <taxon>Spiralia</taxon>
        <taxon>Gnathifera</taxon>
        <taxon>Rotifera</taxon>
        <taxon>Eurotatoria</taxon>
        <taxon>Bdelloidea</taxon>
        <taxon>Philodinida</taxon>
        <taxon>Philodinidae</taxon>
        <taxon>Rotaria</taxon>
    </lineage>
</organism>
<dbReference type="GO" id="GO:0012505">
    <property type="term" value="C:endomembrane system"/>
    <property type="evidence" value="ECO:0007669"/>
    <property type="project" value="UniProtKB-SubCell"/>
</dbReference>
<evidence type="ECO:0000256" key="2">
    <source>
        <dbReference type="ARBA" id="ARBA00004308"/>
    </source>
</evidence>
<evidence type="ECO:0000256" key="10">
    <source>
        <dbReference type="SAM" id="Phobius"/>
    </source>
</evidence>
<keyword evidence="6 10" id="KW-0472">Membrane</keyword>
<dbReference type="InterPro" id="IPR017452">
    <property type="entry name" value="GPCR_Rhodpsn_7TM"/>
</dbReference>
<evidence type="ECO:0000313" key="14">
    <source>
        <dbReference type="Proteomes" id="UP000663869"/>
    </source>
</evidence>
<evidence type="ECO:0000256" key="5">
    <source>
        <dbReference type="ARBA" id="ARBA00022989"/>
    </source>
</evidence>
<dbReference type="PROSITE" id="PS50262">
    <property type="entry name" value="G_PROTEIN_RECEP_F1_2"/>
    <property type="match status" value="1"/>
</dbReference>
<evidence type="ECO:0000313" key="13">
    <source>
        <dbReference type="EMBL" id="CAF3507321.1"/>
    </source>
</evidence>
<dbReference type="Gene3D" id="4.10.400.10">
    <property type="entry name" value="Low-density Lipoprotein Receptor"/>
    <property type="match status" value="2"/>
</dbReference>
<gene>
    <name evidence="13" type="ORF">FME351_LOCUS17152</name>
</gene>
<comment type="subcellular location">
    <subcellularLocation>
        <location evidence="2">Endomembrane system</location>
    </subcellularLocation>
    <subcellularLocation>
        <location evidence="1">Membrane</location>
        <topology evidence="1">Single-pass membrane protein</topology>
    </subcellularLocation>
</comment>
<dbReference type="Gene3D" id="1.20.1070.10">
    <property type="entry name" value="Rhodopsin 7-helix transmembrane proteins"/>
    <property type="match status" value="1"/>
</dbReference>
<dbReference type="PROSITE" id="PS50026">
    <property type="entry name" value="EGF_3"/>
    <property type="match status" value="2"/>
</dbReference>
<dbReference type="InterPro" id="IPR002172">
    <property type="entry name" value="LDrepeatLR_classA_rpt"/>
</dbReference>
<feature type="transmembrane region" description="Helical" evidence="10">
    <location>
        <begin position="1261"/>
        <end position="1284"/>
    </location>
</feature>
<dbReference type="Gene3D" id="2.10.25.10">
    <property type="entry name" value="Laminin"/>
    <property type="match status" value="2"/>
</dbReference>
<keyword evidence="7 8" id="KW-1015">Disulfide bond</keyword>
<evidence type="ECO:0000256" key="1">
    <source>
        <dbReference type="ARBA" id="ARBA00004167"/>
    </source>
</evidence>
<dbReference type="CDD" id="cd00112">
    <property type="entry name" value="LDLa"/>
    <property type="match status" value="2"/>
</dbReference>
<keyword evidence="8" id="KW-0245">EGF-like domain</keyword>
<evidence type="ECO:0000256" key="3">
    <source>
        <dbReference type="ARBA" id="ARBA00022692"/>
    </source>
</evidence>
<reference evidence="13" key="1">
    <citation type="submission" date="2021-02" db="EMBL/GenBank/DDBJ databases">
        <authorList>
            <person name="Nowell W R."/>
        </authorList>
    </citation>
    <scope>NUCLEOTIDE SEQUENCE</scope>
</reference>
<dbReference type="SMART" id="SM00181">
    <property type="entry name" value="EGF"/>
    <property type="match status" value="4"/>
</dbReference>
<dbReference type="InterPro" id="IPR000742">
    <property type="entry name" value="EGF"/>
</dbReference>
<comment type="caution">
    <text evidence="13">The sequence shown here is derived from an EMBL/GenBank/DDBJ whole genome shotgun (WGS) entry which is preliminary data.</text>
</comment>
<dbReference type="PROSITE" id="PS01186">
    <property type="entry name" value="EGF_2"/>
    <property type="match status" value="1"/>
</dbReference>
<dbReference type="SUPFAM" id="SSF57196">
    <property type="entry name" value="EGF/Laminin"/>
    <property type="match status" value="2"/>
</dbReference>
<feature type="transmembrane region" description="Helical" evidence="10">
    <location>
        <begin position="1387"/>
        <end position="1409"/>
    </location>
</feature>
<dbReference type="EMBL" id="CAJNYU010002132">
    <property type="protein sequence ID" value="CAF3507321.1"/>
    <property type="molecule type" value="Genomic_DNA"/>
</dbReference>
<proteinExistence type="predicted"/>
<dbReference type="PROSITE" id="PS50068">
    <property type="entry name" value="LDLRA_2"/>
    <property type="match status" value="2"/>
</dbReference>
<dbReference type="SMART" id="SM00192">
    <property type="entry name" value="LDLa"/>
    <property type="match status" value="3"/>
</dbReference>
<evidence type="ECO:0000256" key="6">
    <source>
        <dbReference type="ARBA" id="ARBA00023136"/>
    </source>
</evidence>
<feature type="disulfide bond" evidence="8">
    <location>
        <begin position="1027"/>
        <end position="1036"/>
    </location>
</feature>
<feature type="transmembrane region" description="Helical" evidence="10">
    <location>
        <begin position="1515"/>
        <end position="1537"/>
    </location>
</feature>
<evidence type="ECO:0000256" key="4">
    <source>
        <dbReference type="ARBA" id="ARBA00022737"/>
    </source>
</evidence>
<evidence type="ECO:0000259" key="11">
    <source>
        <dbReference type="PROSITE" id="PS50026"/>
    </source>
</evidence>
<dbReference type="PRINTS" id="PR00261">
    <property type="entry name" value="LDLRECEPTOR"/>
</dbReference>
<dbReference type="PANTHER" id="PTHR24270">
    <property type="entry name" value="LOW-DENSITY LIPOPROTEIN RECEPTOR-RELATED"/>
    <property type="match status" value="1"/>
</dbReference>
<dbReference type="Proteomes" id="UP000663869">
    <property type="component" value="Unassembled WGS sequence"/>
</dbReference>
<dbReference type="InterPro" id="IPR036055">
    <property type="entry name" value="LDL_receptor-like_sf"/>
</dbReference>
<feature type="domain" description="G-protein coupled receptors family 1 profile" evidence="12">
    <location>
        <begin position="1276"/>
        <end position="1535"/>
    </location>
</feature>
<dbReference type="PROSITE" id="PS00022">
    <property type="entry name" value="EGF_1"/>
    <property type="match status" value="4"/>
</dbReference>
<sequence length="1567" mass="181396">MRSGMFFEKKKIAFQLLTIVLFRWTSVTSCFNLYDTDRTNMHSVLQFDCLDYYSYRETPAYQELRDVTIEHIPYCFRPATNEKKLVLEDSINPQAQYVSFQELSVANISVQQLFTWSVPINVIEQYQYYLYEPKSSLNKYFYNCSEPWFGLKCQYSFDFDKRISFNQIIDTVFLSKMAYDEASDVIFQTSCYVLLKCYRNGEPWCLDWREVCNGVVDCFDDGLDEESCFELEKNECSENEFRCRNGLCIDASLWEQGEGDADCLDQSDQYMEVFNSSNCFQYATFRCEEHTCTRSSTMYPCGDGQCCGRFKVCNNGRHKLFINAITAQGNLTEKCWIAMVCLTEIGMYVNGTLCETWKTSNSTYEFLKECDYFFQFPTIPVYSDHVRFFYKSPYSRTNLGQHFLPDYICFDQHLCDFLEPQLIHGNLTCLKNVTDVFNTSIFMYDGPYIIQYMGFYFRPCMNFRGISDGKANYSDHPLLYNCPNSPKLMSKHRIMDMESDCRDRADERYENSCLLNHTHRVRCKDTNNCWSYASESTTCSMDDISDEDEVPFESFCDGIETHYFEDNNGDDTSEESACRPEWCDNIYARCDGYLACSDGRDENNCTRIKCPSETYPCISSLNYTVICLDVQRFRDNEADCLGLTGEQPRCHGSYASKSRIMSFRCSYWDECIDYFQLCDGHNDCPDGEDENFCSSLTINCEKRSSHNYSAAEEILCGLNEGENRESPFFSVHSSNNYPRLTDSVASHTIQSPVGLHTIENINEIKVENSSQSWYCNRGLIVRTWNENNSNGKVCICPPSYYGNLCQYQNQRISMTLRLTADDRLATYAIVSMLIDDDDERQEIHAYEESVYIPKESCSAKMNQYLLFPTRPKNVSKKYGVRTDIFEKNKLSYAGSWYFPIDFLFLPVNRLAVSIQISRHLSHTSSNCASDCQHGSCIKYSNRDKHFCRCFPGWSGVHCNISMNCELCFSGSICIGSSKNRSICICPVYKFGPRCIIDSLCPIDACQNNGRCVPSHMSASAKDYICICSDQFYGSKCQFSKSKVDVSLTDIKIPSYLIAYFLTLSNQSNPSNAIVIRKLTLFQQTVTFNITEPFHMMIAQANYKYYLAILQHSPKTFISTSISPAQECILSDLLFNSTILKMPQYTRFGAYYELCGKRHDLSCFVDESFFCLCTNDHHANCLKLIRYSNFQCSSKTYCENEAQCLQDHQVCPSTRICVCPKCFFGNRCQFYAKGLGSTLDEILGYEFKNKIPISRQPMTVQVSAIVTMIIFIIGTINGILSIMTFSRKNTQKVGCGLYLFASSITSLSTMILFTLKFWFLFLSHQDVLSERNQKLIINVNCMLIETLLKMVSHLDNWFNACVAIERTLSVYQRANFARSEMKRVAKRVIIVLPIFMGCLFIPQLLNLHVFEDKTEERSWCVVIYSPRLQMYTYTLLFFHYFAPLFINVMSATFIIIATTRQRALSKIDRSFWKHFKIKFKQYKHLVISPTIIVVLTSPYLIISIVLDCNKSSNLLWFYLVGYFLSFIPAASIFITFVLPSTLYRQEFWNIIISVRKRFYPSRLNRQKF</sequence>
<keyword evidence="3 10" id="KW-0812">Transmembrane</keyword>
<evidence type="ECO:0000256" key="7">
    <source>
        <dbReference type="ARBA" id="ARBA00023157"/>
    </source>
</evidence>
<feature type="disulfide bond" evidence="8">
    <location>
        <begin position="949"/>
        <end position="958"/>
    </location>
</feature>
<keyword evidence="4" id="KW-0677">Repeat</keyword>
<feature type="domain" description="EGF-like" evidence="11">
    <location>
        <begin position="923"/>
        <end position="959"/>
    </location>
</feature>
<feature type="transmembrane region" description="Helical" evidence="10">
    <location>
        <begin position="1429"/>
        <end position="1455"/>
    </location>
</feature>
<dbReference type="SUPFAM" id="SSF81321">
    <property type="entry name" value="Family A G protein-coupled receptor-like"/>
    <property type="match status" value="1"/>
</dbReference>
<protein>
    <submittedName>
        <fullName evidence="13">Uncharacterized protein</fullName>
    </submittedName>
</protein>
<evidence type="ECO:0000259" key="12">
    <source>
        <dbReference type="PROSITE" id="PS50262"/>
    </source>
</evidence>
<comment type="caution">
    <text evidence="8">Lacks conserved residue(s) required for the propagation of feature annotation.</text>
</comment>
<dbReference type="PROSITE" id="PS01209">
    <property type="entry name" value="LDLRA_1"/>
    <property type="match status" value="1"/>
</dbReference>
<dbReference type="GO" id="GO:0005886">
    <property type="term" value="C:plasma membrane"/>
    <property type="evidence" value="ECO:0007669"/>
    <property type="project" value="TreeGrafter"/>
</dbReference>
<feature type="transmembrane region" description="Helical" evidence="10">
    <location>
        <begin position="1296"/>
        <end position="1320"/>
    </location>
</feature>
<keyword evidence="5 10" id="KW-1133">Transmembrane helix</keyword>
<feature type="transmembrane region" description="Helical" evidence="10">
    <location>
        <begin position="1484"/>
        <end position="1503"/>
    </location>
</feature>
<feature type="disulfide bond" evidence="9">
    <location>
        <begin position="678"/>
        <end position="693"/>
    </location>
</feature>
<dbReference type="GO" id="GO:0016192">
    <property type="term" value="P:vesicle-mediated transport"/>
    <property type="evidence" value="ECO:0007669"/>
    <property type="project" value="UniProtKB-ARBA"/>
</dbReference>
<dbReference type="InterPro" id="IPR023415">
    <property type="entry name" value="LDLR_class-A_CS"/>
</dbReference>
<evidence type="ECO:0000256" key="8">
    <source>
        <dbReference type="PROSITE-ProRule" id="PRU00076"/>
    </source>
</evidence>
<accession>A0A818HFJ5</accession>
<feature type="domain" description="EGF-like" evidence="11">
    <location>
        <begin position="996"/>
        <end position="1037"/>
    </location>
</feature>
<feature type="disulfide bond" evidence="9">
    <location>
        <begin position="236"/>
        <end position="248"/>
    </location>
</feature>
<evidence type="ECO:0000256" key="9">
    <source>
        <dbReference type="PROSITE-ProRule" id="PRU00124"/>
    </source>
</evidence>